<dbReference type="RefSeq" id="WP_094932303.1">
    <property type="nucleotide sequence ID" value="NZ_CP022753.1"/>
</dbReference>
<keyword evidence="5" id="KW-0349">Heme</keyword>
<evidence type="ECO:0000256" key="11">
    <source>
        <dbReference type="ARBA" id="ARBA00023136"/>
    </source>
</evidence>
<dbReference type="EMBL" id="CP022753">
    <property type="protein sequence ID" value="ASU82857.1"/>
    <property type="molecule type" value="Genomic_DNA"/>
</dbReference>
<gene>
    <name evidence="14" type="primary">cydB</name>
    <name evidence="14" type="ORF">CDO52_08730</name>
</gene>
<feature type="transmembrane region" description="Helical" evidence="13">
    <location>
        <begin position="59"/>
        <end position="78"/>
    </location>
</feature>
<feature type="transmembrane region" description="Helical" evidence="13">
    <location>
        <begin position="159"/>
        <end position="184"/>
    </location>
</feature>
<keyword evidence="11 13" id="KW-0472">Membrane</keyword>
<feature type="transmembrane region" description="Helical" evidence="13">
    <location>
        <begin position="224"/>
        <end position="244"/>
    </location>
</feature>
<evidence type="ECO:0000256" key="4">
    <source>
        <dbReference type="ARBA" id="ARBA00022475"/>
    </source>
</evidence>
<keyword evidence="15" id="KW-1185">Reference proteome</keyword>
<reference evidence="14 15" key="1">
    <citation type="submission" date="2017-08" db="EMBL/GenBank/DDBJ databases">
        <title>The complete genome sequence of Nocardiopsis gilva YIM 90087.</title>
        <authorList>
            <person name="Yin M."/>
            <person name="Tang S."/>
        </authorList>
    </citation>
    <scope>NUCLEOTIDE SEQUENCE [LARGE SCALE GENOMIC DNA]</scope>
    <source>
        <strain evidence="14 15">YIM 90087</strain>
    </source>
</reference>
<keyword evidence="4" id="KW-1003">Cell membrane</keyword>
<dbReference type="OrthoDB" id="9776710at2"/>
<dbReference type="PIRSF" id="PIRSF000267">
    <property type="entry name" value="Cyt_oxidse_sub2"/>
    <property type="match status" value="1"/>
</dbReference>
<dbReference type="NCBIfam" id="TIGR00203">
    <property type="entry name" value="cydB"/>
    <property type="match status" value="1"/>
</dbReference>
<evidence type="ECO:0000256" key="9">
    <source>
        <dbReference type="ARBA" id="ARBA00022989"/>
    </source>
</evidence>
<protein>
    <submittedName>
        <fullName evidence="14">Cytochrome d ubiquinol oxidase subunit II</fullName>
    </submittedName>
</protein>
<keyword evidence="6 13" id="KW-0812">Transmembrane</keyword>
<feature type="transmembrane region" description="Helical" evidence="13">
    <location>
        <begin position="6"/>
        <end position="38"/>
    </location>
</feature>
<dbReference type="GO" id="GO:0070069">
    <property type="term" value="C:cytochrome complex"/>
    <property type="evidence" value="ECO:0007669"/>
    <property type="project" value="TreeGrafter"/>
</dbReference>
<keyword evidence="3" id="KW-0813">Transport</keyword>
<comment type="similarity">
    <text evidence="2">Belongs to the cytochrome ubiquinol oxidase subunit 2 family.</text>
</comment>
<evidence type="ECO:0000256" key="10">
    <source>
        <dbReference type="ARBA" id="ARBA00023004"/>
    </source>
</evidence>
<proteinExistence type="inferred from homology"/>
<dbReference type="InterPro" id="IPR003317">
    <property type="entry name" value="Cyt-d_oxidase_su2"/>
</dbReference>
<evidence type="ECO:0000256" key="7">
    <source>
        <dbReference type="ARBA" id="ARBA00022723"/>
    </source>
</evidence>
<dbReference type="AlphaFoldDB" id="A0A223S455"/>
<dbReference type="GO" id="GO:0019646">
    <property type="term" value="P:aerobic electron transport chain"/>
    <property type="evidence" value="ECO:0007669"/>
    <property type="project" value="TreeGrafter"/>
</dbReference>
<keyword evidence="10" id="KW-0408">Iron</keyword>
<feature type="transmembrane region" description="Helical" evidence="13">
    <location>
        <begin position="295"/>
        <end position="322"/>
    </location>
</feature>
<dbReference type="PANTHER" id="PTHR43141">
    <property type="entry name" value="CYTOCHROME BD2 SUBUNIT II"/>
    <property type="match status" value="1"/>
</dbReference>
<keyword evidence="8" id="KW-0249">Electron transport</keyword>
<evidence type="ECO:0000256" key="2">
    <source>
        <dbReference type="ARBA" id="ARBA00007543"/>
    </source>
</evidence>
<dbReference type="GO" id="GO:0009055">
    <property type="term" value="F:electron transfer activity"/>
    <property type="evidence" value="ECO:0007669"/>
    <property type="project" value="TreeGrafter"/>
</dbReference>
<evidence type="ECO:0000256" key="13">
    <source>
        <dbReference type="SAM" id="Phobius"/>
    </source>
</evidence>
<dbReference type="Pfam" id="PF02322">
    <property type="entry name" value="Cyt_bd_oxida_II"/>
    <property type="match status" value="1"/>
</dbReference>
<feature type="region of interest" description="Disordered" evidence="12">
    <location>
        <begin position="336"/>
        <end position="355"/>
    </location>
</feature>
<dbReference type="PANTHER" id="PTHR43141:SF5">
    <property type="entry name" value="CYTOCHROME BD-I UBIQUINOL OXIDASE SUBUNIT 2"/>
    <property type="match status" value="1"/>
</dbReference>
<evidence type="ECO:0000256" key="6">
    <source>
        <dbReference type="ARBA" id="ARBA00022692"/>
    </source>
</evidence>
<comment type="subcellular location">
    <subcellularLocation>
        <location evidence="1">Cell membrane</location>
        <topology evidence="1">Multi-pass membrane protein</topology>
    </subcellularLocation>
</comment>
<dbReference type="GO" id="GO:0016682">
    <property type="term" value="F:oxidoreductase activity, acting on diphenols and related substances as donors, oxygen as acceptor"/>
    <property type="evidence" value="ECO:0007669"/>
    <property type="project" value="TreeGrafter"/>
</dbReference>
<dbReference type="GO" id="GO:0046872">
    <property type="term" value="F:metal ion binding"/>
    <property type="evidence" value="ECO:0007669"/>
    <property type="project" value="UniProtKB-KW"/>
</dbReference>
<dbReference type="Proteomes" id="UP000215005">
    <property type="component" value="Chromosome"/>
</dbReference>
<evidence type="ECO:0000256" key="5">
    <source>
        <dbReference type="ARBA" id="ARBA00022617"/>
    </source>
</evidence>
<dbReference type="KEGG" id="ngv:CDO52_08730"/>
<dbReference type="GO" id="GO:0005886">
    <property type="term" value="C:plasma membrane"/>
    <property type="evidence" value="ECO:0007669"/>
    <property type="project" value="UniProtKB-SubCell"/>
</dbReference>
<evidence type="ECO:0000256" key="12">
    <source>
        <dbReference type="SAM" id="MobiDB-lite"/>
    </source>
</evidence>
<sequence length="355" mass="38296">MDLDLPLIWFLTIAILWTGYFVLEGFDFGVGMLLPVLGKDNTDRRVMINSIGPIWDGNEVWLITAVGATLAAFPAWYASMFSGFYLPVLIILLALIVRGVAFEYRGKRDSDQWRARWDAAIIFGSTAPAVLWGLIFANLVRGLPMGADHVVRAGLLDLLSPYALLGAATTLSLFVLHGAVFLTLKTDGEVRTRARALLLRTAYVAIPVTLAFLTWTQLAYGKAWTGPVVALAGAALVIGVILGIRGREGWSFTATAVTIIALSVAVFGAMFPNVLPSTTDAAHSLTITNASSAPYTLTVMTWVGVVFLPLVLCYQAWSYWVFRKRVTRQHIEPVPAYGGGDTGNADDSAPSPGTG</sequence>
<keyword evidence="7" id="KW-0479">Metal-binding</keyword>
<feature type="transmembrane region" description="Helical" evidence="13">
    <location>
        <begin position="117"/>
        <end position="139"/>
    </location>
</feature>
<feature type="transmembrane region" description="Helical" evidence="13">
    <location>
        <begin position="256"/>
        <end position="275"/>
    </location>
</feature>
<evidence type="ECO:0000256" key="1">
    <source>
        <dbReference type="ARBA" id="ARBA00004651"/>
    </source>
</evidence>
<keyword evidence="9 13" id="KW-1133">Transmembrane helix</keyword>
<evidence type="ECO:0000313" key="14">
    <source>
        <dbReference type="EMBL" id="ASU82857.1"/>
    </source>
</evidence>
<name>A0A223S455_9ACTN</name>
<evidence type="ECO:0000256" key="3">
    <source>
        <dbReference type="ARBA" id="ARBA00022448"/>
    </source>
</evidence>
<feature type="transmembrane region" description="Helical" evidence="13">
    <location>
        <begin position="196"/>
        <end position="218"/>
    </location>
</feature>
<evidence type="ECO:0000256" key="8">
    <source>
        <dbReference type="ARBA" id="ARBA00022982"/>
    </source>
</evidence>
<feature type="transmembrane region" description="Helical" evidence="13">
    <location>
        <begin position="84"/>
        <end position="105"/>
    </location>
</feature>
<accession>A0A223S455</accession>
<organism evidence="14 15">
    <name type="scientific">Nocardiopsis gilva YIM 90087</name>
    <dbReference type="NCBI Taxonomy" id="1235441"/>
    <lineage>
        <taxon>Bacteria</taxon>
        <taxon>Bacillati</taxon>
        <taxon>Actinomycetota</taxon>
        <taxon>Actinomycetes</taxon>
        <taxon>Streptosporangiales</taxon>
        <taxon>Nocardiopsidaceae</taxon>
        <taxon>Nocardiopsis</taxon>
    </lineage>
</organism>
<evidence type="ECO:0000313" key="15">
    <source>
        <dbReference type="Proteomes" id="UP000215005"/>
    </source>
</evidence>